<proteinExistence type="predicted"/>
<reference evidence="2" key="1">
    <citation type="journal article" date="2019" name="Int. J. Syst. Evol. Microbiol.">
        <title>The Global Catalogue of Microorganisms (GCM) 10K type strain sequencing project: providing services to taxonomists for standard genome sequencing and annotation.</title>
        <authorList>
            <consortium name="The Broad Institute Genomics Platform"/>
            <consortium name="The Broad Institute Genome Sequencing Center for Infectious Disease"/>
            <person name="Wu L."/>
            <person name="Ma J."/>
        </authorList>
    </citation>
    <scope>NUCLEOTIDE SEQUENCE [LARGE SCALE GENOMIC DNA]</scope>
    <source>
        <strain evidence="2">JCM 9092</strain>
    </source>
</reference>
<evidence type="ECO:0000313" key="1">
    <source>
        <dbReference type="EMBL" id="GAA3083125.1"/>
    </source>
</evidence>
<evidence type="ECO:0000313" key="2">
    <source>
        <dbReference type="Proteomes" id="UP001501637"/>
    </source>
</evidence>
<gene>
    <name evidence="1" type="ORF">GCM10010449_03820</name>
</gene>
<protein>
    <submittedName>
        <fullName evidence="1">Uncharacterized protein</fullName>
    </submittedName>
</protein>
<accession>A0ABP6M6C4</accession>
<keyword evidence="2" id="KW-1185">Reference proteome</keyword>
<dbReference type="Proteomes" id="UP001501637">
    <property type="component" value="Unassembled WGS sequence"/>
</dbReference>
<dbReference type="EMBL" id="BAAAUG010000010">
    <property type="protein sequence ID" value="GAA3083125.1"/>
    <property type="molecule type" value="Genomic_DNA"/>
</dbReference>
<comment type="caution">
    <text evidence="1">The sequence shown here is derived from an EMBL/GenBank/DDBJ whole genome shotgun (WGS) entry which is preliminary data.</text>
</comment>
<organism evidence="1 2">
    <name type="scientific">Streptomyces rectiviolaceus</name>
    <dbReference type="NCBI Taxonomy" id="332591"/>
    <lineage>
        <taxon>Bacteria</taxon>
        <taxon>Bacillati</taxon>
        <taxon>Actinomycetota</taxon>
        <taxon>Actinomycetes</taxon>
        <taxon>Kitasatosporales</taxon>
        <taxon>Streptomycetaceae</taxon>
        <taxon>Streptomyces</taxon>
    </lineage>
</organism>
<name>A0ABP6M6C4_9ACTN</name>
<sequence>MSRNDPAASPCSNLVDAIREIAPTTVLARVYPVSRSVTHLFESDFYRMLIDRQTEERVARLIRQGFGRAADWRRAHDFYLPAGALYLTPEPHRIGYVPEDDYSFGLAPARLIAISGGKD</sequence>